<feature type="region of interest" description="Disordered" evidence="1">
    <location>
        <begin position="119"/>
        <end position="142"/>
    </location>
</feature>
<dbReference type="Proteomes" id="UP000296049">
    <property type="component" value="Unassembled WGS sequence"/>
</dbReference>
<protein>
    <submittedName>
        <fullName evidence="2">Uncharacterized protein</fullName>
    </submittedName>
</protein>
<gene>
    <name evidence="2" type="ORF">Anapl_15763</name>
</gene>
<dbReference type="EMBL" id="KB743295">
    <property type="protein sequence ID" value="EOA99633.1"/>
    <property type="molecule type" value="Genomic_DNA"/>
</dbReference>
<sequence>MVQPKNKKESWFGQTHLKGKGEMEQDKGPLEAEILTDFLKWQDAAAQVLQQNVGGFLVRSRHRCRGGGSKLPSWYARPSQHATARSELAEVPATSCLVQQICRMQELKMYRTESFGNTMGSCQKDTGRETEQKTGGTDDRTDKMESITQNKTIAVHLIEKKEEFQQLNVA</sequence>
<dbReference type="AlphaFoldDB" id="R0L222"/>
<feature type="compositionally biased region" description="Basic and acidic residues" evidence="1">
    <location>
        <begin position="125"/>
        <end position="142"/>
    </location>
</feature>
<accession>R0L222</accession>
<evidence type="ECO:0000256" key="1">
    <source>
        <dbReference type="SAM" id="MobiDB-lite"/>
    </source>
</evidence>
<feature type="compositionally biased region" description="Basic and acidic residues" evidence="1">
    <location>
        <begin position="1"/>
        <end position="10"/>
    </location>
</feature>
<organism evidence="2 3">
    <name type="scientific">Anas platyrhynchos</name>
    <name type="common">Mallard</name>
    <name type="synonym">Anas boschas</name>
    <dbReference type="NCBI Taxonomy" id="8839"/>
    <lineage>
        <taxon>Eukaryota</taxon>
        <taxon>Metazoa</taxon>
        <taxon>Chordata</taxon>
        <taxon>Craniata</taxon>
        <taxon>Vertebrata</taxon>
        <taxon>Euteleostomi</taxon>
        <taxon>Archelosauria</taxon>
        <taxon>Archosauria</taxon>
        <taxon>Dinosauria</taxon>
        <taxon>Saurischia</taxon>
        <taxon>Theropoda</taxon>
        <taxon>Coelurosauria</taxon>
        <taxon>Aves</taxon>
        <taxon>Neognathae</taxon>
        <taxon>Galloanserae</taxon>
        <taxon>Anseriformes</taxon>
        <taxon>Anatidae</taxon>
        <taxon>Anatinae</taxon>
        <taxon>Anas</taxon>
    </lineage>
</organism>
<feature type="region of interest" description="Disordered" evidence="1">
    <location>
        <begin position="1"/>
        <end position="25"/>
    </location>
</feature>
<reference evidence="3" key="1">
    <citation type="journal article" date="2013" name="Nat. Genet.">
        <title>The duck genome and transcriptome provide insight into an avian influenza virus reservoir species.</title>
        <authorList>
            <person name="Huang Y."/>
            <person name="Li Y."/>
            <person name="Burt D.W."/>
            <person name="Chen H."/>
            <person name="Zhang Y."/>
            <person name="Qian W."/>
            <person name="Kim H."/>
            <person name="Gan S."/>
            <person name="Zhao Y."/>
            <person name="Li J."/>
            <person name="Yi K."/>
            <person name="Feng H."/>
            <person name="Zhu P."/>
            <person name="Li B."/>
            <person name="Liu Q."/>
            <person name="Fairley S."/>
            <person name="Magor K.E."/>
            <person name="Du Z."/>
            <person name="Hu X."/>
            <person name="Goodman L."/>
            <person name="Tafer H."/>
            <person name="Vignal A."/>
            <person name="Lee T."/>
            <person name="Kim K.W."/>
            <person name="Sheng Z."/>
            <person name="An Y."/>
            <person name="Searle S."/>
            <person name="Herrero J."/>
            <person name="Groenen M.A."/>
            <person name="Crooijmans R.P."/>
            <person name="Faraut T."/>
            <person name="Cai Q."/>
            <person name="Webster R.G."/>
            <person name="Aldridge J.R."/>
            <person name="Warren W.C."/>
            <person name="Bartschat S."/>
            <person name="Kehr S."/>
            <person name="Marz M."/>
            <person name="Stadler P.F."/>
            <person name="Smith J."/>
            <person name="Kraus R.H."/>
            <person name="Zhao Y."/>
            <person name="Ren L."/>
            <person name="Fei J."/>
            <person name="Morisson M."/>
            <person name="Kaiser P."/>
            <person name="Griffin D.K."/>
            <person name="Rao M."/>
            <person name="Pitel F."/>
            <person name="Wang J."/>
            <person name="Li N."/>
        </authorList>
    </citation>
    <scope>NUCLEOTIDE SEQUENCE [LARGE SCALE GENOMIC DNA]</scope>
</reference>
<evidence type="ECO:0000313" key="3">
    <source>
        <dbReference type="Proteomes" id="UP000296049"/>
    </source>
</evidence>
<proteinExistence type="predicted"/>
<name>R0L222_ANAPL</name>
<evidence type="ECO:0000313" key="2">
    <source>
        <dbReference type="EMBL" id="EOA99633.1"/>
    </source>
</evidence>
<keyword evidence="3" id="KW-1185">Reference proteome</keyword>